<name>E9GLB1_DAPPU</name>
<dbReference type="PROSITE" id="PS50940">
    <property type="entry name" value="CHIT_BIND_II"/>
    <property type="match status" value="1"/>
</dbReference>
<dbReference type="eggNOG" id="ENOG502RYH9">
    <property type="taxonomic scope" value="Eukaryota"/>
</dbReference>
<dbReference type="Pfam" id="PF01607">
    <property type="entry name" value="CBM_14"/>
    <property type="match status" value="1"/>
</dbReference>
<feature type="compositionally biased region" description="Polar residues" evidence="1">
    <location>
        <begin position="421"/>
        <end position="438"/>
    </location>
</feature>
<dbReference type="KEGG" id="dpx:DAPPUDRAFT_244593"/>
<feature type="compositionally biased region" description="Pro residues" evidence="1">
    <location>
        <begin position="445"/>
        <end position="456"/>
    </location>
</feature>
<dbReference type="EMBL" id="GL732550">
    <property type="protein sequence ID" value="EFX79823.1"/>
    <property type="molecule type" value="Genomic_DNA"/>
</dbReference>
<dbReference type="SMART" id="SM00494">
    <property type="entry name" value="ChtBD2"/>
    <property type="match status" value="1"/>
</dbReference>
<evidence type="ECO:0000313" key="4">
    <source>
        <dbReference type="Proteomes" id="UP000000305"/>
    </source>
</evidence>
<sequence>MGCEPAIALLHFAKQDPKNSSDEPSETLQEGKIWSSLVCCLSLEMEQPHRQKRQLDWNGGGKLYNYDHLALSSNSRPEHRSLPSLEEDYSADEDPVYVAGLSKSGLPGDPGIDYPILPSIPLTDFHCRGRTPGFYGDTQTACQVFHVCDISGRQDSFLCPNGTIFSQKLFACDWWYNVQCAATREHYQLNRNLFKGGDVNVYGTPSFWNWLSESEEEDVNPTAAPPTAAPKLRHHQTAGARKNKYIARPSPSSPVGPPFQLEQVTEPAAGIEQLPEPAPLVQSGPTQQFVEPVIDSVEFGHINPPQLEPLGPPPQWESFVPEIQQAPVEPAQPPVPIAEDPDAAMMSQGFTSEYRNHYFSWVNDAVHPGPHMAPELSWADLGPNGPLMTNPSSQLADEQQPTWQQPAEPVDRRRKAKPAAQHTQNPIAVKRQTSSSRPATILVPAPQPPVFHPKPAPVQKQMTTPPKHVTQQAPPKSPKSQLASSHSRTVPPPKFVTTIAPLPVLKPKSNKTKPKQRSSTVTIKTTTYAPLADQRYYSIDDNDDVTNHDDNSDNKPTNQKIRDVIARQTSRFGNRIKKAKKALQPLPVIQHPATAQHRQTEAKQTQFVPSPKVMPIVPSPLVSISRADSTAANSLNWIPKLNQPATPYRTEPFWNHPVPAQSRAIAQSPVPKPVASRPVVPSVGNAQRRSSTSETNHPAQVRTFEEFVASSPTTSAPFAAQVRKTRISSSFRPSMPIPAVTTNSHQPRVRALRAHPPSTRARSGGKRRRKSNVAYDPRLDRSYEPSHSIWKLQNWESTKI</sequence>
<dbReference type="GO" id="GO:0005576">
    <property type="term" value="C:extracellular region"/>
    <property type="evidence" value="ECO:0007669"/>
    <property type="project" value="InterPro"/>
</dbReference>
<accession>E9GLB1</accession>
<feature type="region of interest" description="Disordered" evidence="1">
    <location>
        <begin position="218"/>
        <end position="240"/>
    </location>
</feature>
<feature type="compositionally biased region" description="Polar residues" evidence="1">
    <location>
        <begin position="517"/>
        <end position="528"/>
    </location>
</feature>
<dbReference type="InterPro" id="IPR002557">
    <property type="entry name" value="Chitin-bd_dom"/>
</dbReference>
<feature type="region of interest" description="Disordered" evidence="1">
    <location>
        <begin position="729"/>
        <end position="780"/>
    </location>
</feature>
<evidence type="ECO:0000256" key="1">
    <source>
        <dbReference type="SAM" id="MobiDB-lite"/>
    </source>
</evidence>
<evidence type="ECO:0000259" key="2">
    <source>
        <dbReference type="PROSITE" id="PS50940"/>
    </source>
</evidence>
<dbReference type="FunCoup" id="E9GLB1">
    <property type="interactions" value="16"/>
</dbReference>
<feature type="compositionally biased region" description="Polar residues" evidence="1">
    <location>
        <begin position="387"/>
        <end position="405"/>
    </location>
</feature>
<dbReference type="AlphaFoldDB" id="E9GLB1"/>
<dbReference type="GO" id="GO:0008061">
    <property type="term" value="F:chitin binding"/>
    <property type="evidence" value="ECO:0007669"/>
    <property type="project" value="InterPro"/>
</dbReference>
<dbReference type="SUPFAM" id="SSF57625">
    <property type="entry name" value="Invertebrate chitin-binding proteins"/>
    <property type="match status" value="1"/>
</dbReference>
<reference evidence="3 4" key="1">
    <citation type="journal article" date="2011" name="Science">
        <title>The ecoresponsive genome of Daphnia pulex.</title>
        <authorList>
            <person name="Colbourne J.K."/>
            <person name="Pfrender M.E."/>
            <person name="Gilbert D."/>
            <person name="Thomas W.K."/>
            <person name="Tucker A."/>
            <person name="Oakley T.H."/>
            <person name="Tokishita S."/>
            <person name="Aerts A."/>
            <person name="Arnold G.J."/>
            <person name="Basu M.K."/>
            <person name="Bauer D.J."/>
            <person name="Caceres C.E."/>
            <person name="Carmel L."/>
            <person name="Casola C."/>
            <person name="Choi J.H."/>
            <person name="Detter J.C."/>
            <person name="Dong Q."/>
            <person name="Dusheyko S."/>
            <person name="Eads B.D."/>
            <person name="Frohlich T."/>
            <person name="Geiler-Samerotte K.A."/>
            <person name="Gerlach D."/>
            <person name="Hatcher P."/>
            <person name="Jogdeo S."/>
            <person name="Krijgsveld J."/>
            <person name="Kriventseva E.V."/>
            <person name="Kultz D."/>
            <person name="Laforsch C."/>
            <person name="Lindquist E."/>
            <person name="Lopez J."/>
            <person name="Manak J.R."/>
            <person name="Muller J."/>
            <person name="Pangilinan J."/>
            <person name="Patwardhan R.P."/>
            <person name="Pitluck S."/>
            <person name="Pritham E.J."/>
            <person name="Rechtsteiner A."/>
            <person name="Rho M."/>
            <person name="Rogozin I.B."/>
            <person name="Sakarya O."/>
            <person name="Salamov A."/>
            <person name="Schaack S."/>
            <person name="Shapiro H."/>
            <person name="Shiga Y."/>
            <person name="Skalitzky C."/>
            <person name="Smith Z."/>
            <person name="Souvorov A."/>
            <person name="Sung W."/>
            <person name="Tang Z."/>
            <person name="Tsuchiya D."/>
            <person name="Tu H."/>
            <person name="Vos H."/>
            <person name="Wang M."/>
            <person name="Wolf Y.I."/>
            <person name="Yamagata H."/>
            <person name="Yamada T."/>
            <person name="Ye Y."/>
            <person name="Shaw J.R."/>
            <person name="Andrews J."/>
            <person name="Crease T.J."/>
            <person name="Tang H."/>
            <person name="Lucas S.M."/>
            <person name="Robertson H.M."/>
            <person name="Bork P."/>
            <person name="Koonin E.V."/>
            <person name="Zdobnov E.M."/>
            <person name="Grigoriev I.V."/>
            <person name="Lynch M."/>
            <person name="Boore J.L."/>
        </authorList>
    </citation>
    <scope>NUCLEOTIDE SEQUENCE [LARGE SCALE GENOMIC DNA]</scope>
</reference>
<feature type="region of interest" description="Disordered" evidence="1">
    <location>
        <begin position="664"/>
        <end position="701"/>
    </location>
</feature>
<dbReference type="InParanoid" id="E9GLB1"/>
<feature type="domain" description="Chitin-binding type-2" evidence="2">
    <location>
        <begin position="124"/>
        <end position="182"/>
    </location>
</feature>
<dbReference type="PANTHER" id="PTHR22933">
    <property type="entry name" value="FI18007P1-RELATED"/>
    <property type="match status" value="1"/>
</dbReference>
<organism evidence="3 4">
    <name type="scientific">Daphnia pulex</name>
    <name type="common">Water flea</name>
    <dbReference type="NCBI Taxonomy" id="6669"/>
    <lineage>
        <taxon>Eukaryota</taxon>
        <taxon>Metazoa</taxon>
        <taxon>Ecdysozoa</taxon>
        <taxon>Arthropoda</taxon>
        <taxon>Crustacea</taxon>
        <taxon>Branchiopoda</taxon>
        <taxon>Diplostraca</taxon>
        <taxon>Cladocera</taxon>
        <taxon>Anomopoda</taxon>
        <taxon>Daphniidae</taxon>
        <taxon>Daphnia</taxon>
    </lineage>
</organism>
<dbReference type="InterPro" id="IPR036508">
    <property type="entry name" value="Chitin-bd_dom_sf"/>
</dbReference>
<proteinExistence type="predicted"/>
<dbReference type="PANTHER" id="PTHR22933:SF42">
    <property type="entry name" value="FI18455P1-RELATED"/>
    <property type="match status" value="1"/>
</dbReference>
<feature type="compositionally biased region" description="Polar residues" evidence="1">
    <location>
        <begin position="460"/>
        <end position="488"/>
    </location>
</feature>
<dbReference type="InterPro" id="IPR052976">
    <property type="entry name" value="Scoloptoxin-like"/>
</dbReference>
<dbReference type="Gene3D" id="2.170.140.10">
    <property type="entry name" value="Chitin binding domain"/>
    <property type="match status" value="1"/>
</dbReference>
<feature type="compositionally biased region" description="Basic residues" evidence="1">
    <location>
        <begin position="231"/>
        <end position="240"/>
    </location>
</feature>
<feature type="region of interest" description="Disordered" evidence="1">
    <location>
        <begin position="382"/>
        <end position="558"/>
    </location>
</feature>
<keyword evidence="4" id="KW-1185">Reference proteome</keyword>
<evidence type="ECO:0000313" key="3">
    <source>
        <dbReference type="EMBL" id="EFX79823.1"/>
    </source>
</evidence>
<dbReference type="OrthoDB" id="6428908at2759"/>
<dbReference type="Proteomes" id="UP000000305">
    <property type="component" value="Unassembled WGS sequence"/>
</dbReference>
<feature type="compositionally biased region" description="Polar residues" evidence="1">
    <location>
        <begin position="684"/>
        <end position="698"/>
    </location>
</feature>
<dbReference type="HOGENOM" id="CLU_351704_0_0_1"/>
<gene>
    <name evidence="3" type="ORF">DAPPUDRAFT_244593</name>
</gene>
<protein>
    <recommendedName>
        <fullName evidence="2">Chitin-binding type-2 domain-containing protein</fullName>
    </recommendedName>
</protein>